<evidence type="ECO:0000313" key="8">
    <source>
        <dbReference type="Proteomes" id="UP001562425"/>
    </source>
</evidence>
<comment type="subcellular location">
    <subcellularLocation>
        <location evidence="1">Secreted</location>
    </subcellularLocation>
</comment>
<dbReference type="PRINTS" id="PR00838">
    <property type="entry name" value="V5ALLERGEN"/>
</dbReference>
<dbReference type="Gene3D" id="3.40.33.10">
    <property type="entry name" value="CAP"/>
    <property type="match status" value="1"/>
</dbReference>
<evidence type="ECO:0000313" key="7">
    <source>
        <dbReference type="EMBL" id="KAL1394394.1"/>
    </source>
</evidence>
<dbReference type="PIRSF" id="PIRSF038921">
    <property type="entry name" value="P14a"/>
    <property type="match status" value="1"/>
</dbReference>
<dbReference type="SUPFAM" id="SSF55797">
    <property type="entry name" value="PR-1-like"/>
    <property type="match status" value="1"/>
</dbReference>
<keyword evidence="4 5" id="KW-0732">Signal</keyword>
<gene>
    <name evidence="7" type="ORF">pipiens_011988</name>
</gene>
<dbReference type="Pfam" id="PF00188">
    <property type="entry name" value="CAP"/>
    <property type="match status" value="1"/>
</dbReference>
<dbReference type="SMART" id="SM00198">
    <property type="entry name" value="SCP"/>
    <property type="match status" value="1"/>
</dbReference>
<feature type="domain" description="SCP" evidence="6">
    <location>
        <begin position="63"/>
        <end position="227"/>
    </location>
</feature>
<name>A0ABD1D769_CULPP</name>
<keyword evidence="3" id="KW-0964">Secreted</keyword>
<evidence type="ECO:0000256" key="2">
    <source>
        <dbReference type="ARBA" id="ARBA00009923"/>
    </source>
</evidence>
<feature type="signal peptide" evidence="5">
    <location>
        <begin position="1"/>
        <end position="19"/>
    </location>
</feature>
<evidence type="ECO:0000256" key="3">
    <source>
        <dbReference type="ARBA" id="ARBA00022525"/>
    </source>
</evidence>
<dbReference type="PANTHER" id="PTHR10334">
    <property type="entry name" value="CYSTEINE-RICH SECRETORY PROTEIN-RELATED"/>
    <property type="match status" value="1"/>
</dbReference>
<dbReference type="InterPro" id="IPR034763">
    <property type="entry name" value="P14a_insect"/>
</dbReference>
<sequence length="283" mass="31199">MSYFPKTIFMLATLTISQSQQVANSYCNRQLCPQGGPHIACNGLTRPAASCGPDARETPMDEAKRSLIVDRHNRLRSKVATGRQSYGSGALYPEASRMATLQWDAELAGIAAANARRCVFGHDKCRNTVSFPYAGQNIAQRSYQGVAITDEALIEQFINDWFSEADVASPNLIARYPSRYSGPAIGHFTQIVSDRTTRVGCSLVSYRQGRWNVQYFVCNYALTNMINQPVYVSGKACSRCTTGFGFHGVPWTFAGCAWPTAVPIAPVVWFVSEVLEICSHSKR</sequence>
<comment type="caution">
    <text evidence="7">The sequence shown here is derived from an EMBL/GenBank/DDBJ whole genome shotgun (WGS) entry which is preliminary data.</text>
</comment>
<dbReference type="Proteomes" id="UP001562425">
    <property type="component" value="Unassembled WGS sequence"/>
</dbReference>
<reference evidence="7 8" key="1">
    <citation type="submission" date="2024-05" db="EMBL/GenBank/DDBJ databases">
        <title>Culex pipiens pipiens assembly and annotation.</title>
        <authorList>
            <person name="Alout H."/>
            <person name="Durand T."/>
        </authorList>
    </citation>
    <scope>NUCLEOTIDE SEQUENCE [LARGE SCALE GENOMIC DNA]</scope>
    <source>
        <strain evidence="7">HA-2024</strain>
        <tissue evidence="7">Whole body</tissue>
    </source>
</reference>
<evidence type="ECO:0000256" key="1">
    <source>
        <dbReference type="ARBA" id="ARBA00004613"/>
    </source>
</evidence>
<evidence type="ECO:0000256" key="5">
    <source>
        <dbReference type="SAM" id="SignalP"/>
    </source>
</evidence>
<dbReference type="GO" id="GO:0005576">
    <property type="term" value="C:extracellular region"/>
    <property type="evidence" value="ECO:0007669"/>
    <property type="project" value="UniProtKB-SubCell"/>
</dbReference>
<dbReference type="InterPro" id="IPR035940">
    <property type="entry name" value="CAP_sf"/>
</dbReference>
<dbReference type="InterPro" id="IPR002413">
    <property type="entry name" value="V5_allergen-like"/>
</dbReference>
<feature type="chain" id="PRO_5044782971" description="SCP domain-containing protein" evidence="5">
    <location>
        <begin position="20"/>
        <end position="283"/>
    </location>
</feature>
<dbReference type="AlphaFoldDB" id="A0ABD1D769"/>
<organism evidence="7 8">
    <name type="scientific">Culex pipiens pipiens</name>
    <name type="common">Northern house mosquito</name>
    <dbReference type="NCBI Taxonomy" id="38569"/>
    <lineage>
        <taxon>Eukaryota</taxon>
        <taxon>Metazoa</taxon>
        <taxon>Ecdysozoa</taxon>
        <taxon>Arthropoda</taxon>
        <taxon>Hexapoda</taxon>
        <taxon>Insecta</taxon>
        <taxon>Pterygota</taxon>
        <taxon>Neoptera</taxon>
        <taxon>Endopterygota</taxon>
        <taxon>Diptera</taxon>
        <taxon>Nematocera</taxon>
        <taxon>Culicoidea</taxon>
        <taxon>Culicidae</taxon>
        <taxon>Culicinae</taxon>
        <taxon>Culicini</taxon>
        <taxon>Culex</taxon>
        <taxon>Culex</taxon>
    </lineage>
</organism>
<keyword evidence="8" id="KW-1185">Reference proteome</keyword>
<evidence type="ECO:0000256" key="4">
    <source>
        <dbReference type="ARBA" id="ARBA00022729"/>
    </source>
</evidence>
<comment type="similarity">
    <text evidence="2">Belongs to the CRISP family.</text>
</comment>
<dbReference type="CDD" id="cd05380">
    <property type="entry name" value="CAP_euk"/>
    <property type="match status" value="1"/>
</dbReference>
<evidence type="ECO:0000259" key="6">
    <source>
        <dbReference type="SMART" id="SM00198"/>
    </source>
</evidence>
<dbReference type="InterPro" id="IPR001283">
    <property type="entry name" value="CRISP-related"/>
</dbReference>
<proteinExistence type="inferred from homology"/>
<dbReference type="InterPro" id="IPR014044">
    <property type="entry name" value="CAP_dom"/>
</dbReference>
<dbReference type="PRINTS" id="PR00837">
    <property type="entry name" value="V5TPXLIKE"/>
</dbReference>
<accession>A0ABD1D769</accession>
<dbReference type="EMBL" id="JBEHCU010007617">
    <property type="protein sequence ID" value="KAL1394394.1"/>
    <property type="molecule type" value="Genomic_DNA"/>
</dbReference>
<protein>
    <recommendedName>
        <fullName evidence="6">SCP domain-containing protein</fullName>
    </recommendedName>
</protein>